<protein>
    <submittedName>
        <fullName evidence="1">(thale cress) hypothetical protein</fullName>
    </submittedName>
</protein>
<sequence length="479" mass="53644">MASNDDLEFSFFDLPETFGVLTECGGNASLLVSENEHNDLVGYNPVSAATSDVFLSPLIENSNTDQETLTRTSSSFDQETAIVAHNQSFHQDDDYSKYLTTAENFNDMPSSVFSNGQRENVDSGNYVLTSSNQMMTTGLQSTDVQHGPPEQSYQQPLLSQTIPHFSNQPYVSTLVRSNIQEVGQANGPTNLNLIHHGLQDHHFHPSLYQKEQYNHTDSLLEQIMRIHETEHQMQLPKFTNMSSTPTSVGTLLNNQCLSPFASTPTILTHPETGNYSPFTHRSYQPDSFAYAFQKSSSLNPTRRPRGRPRRIQSVMPPSLTITTPQNMSLVPAIQTLSTPPSTPYRAQEKGKQHVTAMPSLNPTLYNQYQNSYTNSMIQQGGGLSQRDCYDQFENEGSSSKRKRIMLPFQEKSIAESSSVSLWQDGNRRSSAANNNEERLENTVYDPFYAGVGLPLDPHLRCNMNLEPLREKMAGSTMMD</sequence>
<dbReference type="Proteomes" id="UP000516314">
    <property type="component" value="Chromosome 1"/>
</dbReference>
<organism evidence="1 2">
    <name type="scientific">Arabidopsis thaliana</name>
    <name type="common">Mouse-ear cress</name>
    <dbReference type="NCBI Taxonomy" id="3702"/>
    <lineage>
        <taxon>Eukaryota</taxon>
        <taxon>Viridiplantae</taxon>
        <taxon>Streptophyta</taxon>
        <taxon>Embryophyta</taxon>
        <taxon>Tracheophyta</taxon>
        <taxon>Spermatophyta</taxon>
        <taxon>Magnoliopsida</taxon>
        <taxon>eudicotyledons</taxon>
        <taxon>Gunneridae</taxon>
        <taxon>Pentapetalae</taxon>
        <taxon>rosids</taxon>
        <taxon>malvids</taxon>
        <taxon>Brassicales</taxon>
        <taxon>Brassicaceae</taxon>
        <taxon>Camelineae</taxon>
        <taxon>Arabidopsis</taxon>
    </lineage>
</organism>
<evidence type="ECO:0000313" key="2">
    <source>
        <dbReference type="Proteomes" id="UP000516314"/>
    </source>
</evidence>
<gene>
    <name evidence="1" type="ORF">AT9943_LOCUS1932</name>
</gene>
<dbReference type="EMBL" id="LR881466">
    <property type="protein sequence ID" value="CAD5313432.1"/>
    <property type="molecule type" value="Genomic_DNA"/>
</dbReference>
<dbReference type="AlphaFoldDB" id="A0A7G2DUS7"/>
<accession>A0A7G2DUS7</accession>
<evidence type="ECO:0000313" key="1">
    <source>
        <dbReference type="EMBL" id="CAD5313432.1"/>
    </source>
</evidence>
<proteinExistence type="predicted"/>
<reference evidence="1 2" key="1">
    <citation type="submission" date="2020-09" db="EMBL/GenBank/DDBJ databases">
        <authorList>
            <person name="Ashkenazy H."/>
        </authorList>
    </citation>
    <scope>NUCLEOTIDE SEQUENCE [LARGE SCALE GENOMIC DNA]</scope>
    <source>
        <strain evidence="2">cv. Cdm-0</strain>
    </source>
</reference>
<name>A0A7G2DUS7_ARATH</name>